<dbReference type="FunFam" id="3.30.2290.10:FF:000003">
    <property type="entry name" value="Zinc-dependent protease, TldD/PmbA family"/>
    <property type="match status" value="1"/>
</dbReference>
<evidence type="ECO:0000259" key="5">
    <source>
        <dbReference type="Pfam" id="PF01523"/>
    </source>
</evidence>
<dbReference type="Gene3D" id="3.30.2290.10">
    <property type="entry name" value="PmbA/TldD superfamily"/>
    <property type="match status" value="1"/>
</dbReference>
<dbReference type="InterPro" id="IPR045570">
    <property type="entry name" value="Metalloprtase-TldD/E_cen_dom"/>
</dbReference>
<gene>
    <name evidence="8" type="ORF">CSA55_00645</name>
</gene>
<dbReference type="GO" id="GO:0005829">
    <property type="term" value="C:cytosol"/>
    <property type="evidence" value="ECO:0007669"/>
    <property type="project" value="TreeGrafter"/>
</dbReference>
<dbReference type="InterPro" id="IPR035068">
    <property type="entry name" value="TldD/PmbA_N"/>
</dbReference>
<feature type="domain" description="Metalloprotease TldD/E N-terminal" evidence="5">
    <location>
        <begin position="22"/>
        <end position="86"/>
    </location>
</feature>
<dbReference type="GO" id="GO:0008237">
    <property type="term" value="F:metallopeptidase activity"/>
    <property type="evidence" value="ECO:0007669"/>
    <property type="project" value="UniProtKB-KW"/>
</dbReference>
<dbReference type="InterPro" id="IPR051463">
    <property type="entry name" value="Peptidase_U62_metallo"/>
</dbReference>
<proteinExistence type="inferred from homology"/>
<dbReference type="AlphaFoldDB" id="A0A2G6KFP7"/>
<dbReference type="Pfam" id="PF01523">
    <property type="entry name" value="PmbA_TldD_1st"/>
    <property type="match status" value="1"/>
</dbReference>
<comment type="similarity">
    <text evidence="1">Belongs to the peptidase U62 family.</text>
</comment>
<evidence type="ECO:0000259" key="6">
    <source>
        <dbReference type="Pfam" id="PF19289"/>
    </source>
</evidence>
<dbReference type="PIRSF" id="PIRSF004919">
    <property type="entry name" value="TldD"/>
    <property type="match status" value="1"/>
</dbReference>
<dbReference type="Pfam" id="PF19289">
    <property type="entry name" value="PmbA_TldD_3rd"/>
    <property type="match status" value="1"/>
</dbReference>
<evidence type="ECO:0000313" key="9">
    <source>
        <dbReference type="Proteomes" id="UP000230914"/>
    </source>
</evidence>
<dbReference type="Pfam" id="PF19290">
    <property type="entry name" value="PmbA_TldD_2nd"/>
    <property type="match status" value="1"/>
</dbReference>
<dbReference type="PANTHER" id="PTHR30624:SF4">
    <property type="entry name" value="METALLOPROTEASE TLDD"/>
    <property type="match status" value="1"/>
</dbReference>
<dbReference type="InterPro" id="IPR045569">
    <property type="entry name" value="Metalloprtase-TldD/E_C"/>
</dbReference>
<dbReference type="SUPFAM" id="SSF111283">
    <property type="entry name" value="Putative modulator of DNA gyrase, PmbA/TldD"/>
    <property type="match status" value="1"/>
</dbReference>
<dbReference type="Proteomes" id="UP000230914">
    <property type="component" value="Unassembled WGS sequence"/>
</dbReference>
<reference evidence="8 9" key="1">
    <citation type="submission" date="2017-10" db="EMBL/GenBank/DDBJ databases">
        <title>Novel microbial diversity and functional potential in the marine mammal oral microbiome.</title>
        <authorList>
            <person name="Dudek N.K."/>
            <person name="Sun C.L."/>
            <person name="Burstein D."/>
            <person name="Kantor R.S."/>
            <person name="Aliaga Goltsman D.S."/>
            <person name="Bik E.M."/>
            <person name="Thomas B.C."/>
            <person name="Banfield J.F."/>
            <person name="Relman D.A."/>
        </authorList>
    </citation>
    <scope>NUCLEOTIDE SEQUENCE [LARGE SCALE GENOMIC DNA]</scope>
    <source>
        <strain evidence="8">DOLJORAL78_61_10</strain>
    </source>
</reference>
<keyword evidence="2" id="KW-0645">Protease</keyword>
<dbReference type="PANTHER" id="PTHR30624">
    <property type="entry name" value="UNCHARACTERIZED PROTEIN TLDD AND PMBA"/>
    <property type="match status" value="1"/>
</dbReference>
<accession>A0A2G6KFP7</accession>
<name>A0A2G6KFP7_9ACTN</name>
<organism evidence="8 9">
    <name type="scientific">Ilumatobacter coccineus</name>
    <dbReference type="NCBI Taxonomy" id="467094"/>
    <lineage>
        <taxon>Bacteria</taxon>
        <taxon>Bacillati</taxon>
        <taxon>Actinomycetota</taxon>
        <taxon>Acidimicrobiia</taxon>
        <taxon>Acidimicrobiales</taxon>
        <taxon>Ilumatobacteraceae</taxon>
        <taxon>Ilumatobacter</taxon>
    </lineage>
</organism>
<comment type="caution">
    <text evidence="8">The sequence shown here is derived from an EMBL/GenBank/DDBJ whole genome shotgun (WGS) entry which is preliminary data.</text>
</comment>
<dbReference type="InterPro" id="IPR036059">
    <property type="entry name" value="TldD/PmbA_sf"/>
</dbReference>
<keyword evidence="4" id="KW-0482">Metalloprotease</keyword>
<evidence type="ECO:0000256" key="3">
    <source>
        <dbReference type="ARBA" id="ARBA00022801"/>
    </source>
</evidence>
<evidence type="ECO:0000313" key="8">
    <source>
        <dbReference type="EMBL" id="PIE34491.1"/>
    </source>
</evidence>
<dbReference type="GO" id="GO:0006508">
    <property type="term" value="P:proteolysis"/>
    <property type="evidence" value="ECO:0007669"/>
    <property type="project" value="UniProtKB-KW"/>
</dbReference>
<evidence type="ECO:0000259" key="7">
    <source>
        <dbReference type="Pfam" id="PF19290"/>
    </source>
</evidence>
<dbReference type="InterPro" id="IPR002510">
    <property type="entry name" value="Metalloprtase-TldD/E_N"/>
</dbReference>
<evidence type="ECO:0000256" key="1">
    <source>
        <dbReference type="ARBA" id="ARBA00005836"/>
    </source>
</evidence>
<feature type="domain" description="Metalloprotease TldD/E C-terminal" evidence="6">
    <location>
        <begin position="227"/>
        <end position="460"/>
    </location>
</feature>
<sequence>MISQDIVERTLAVALSTGAEFAEIYAEDKHSTSLGVDDGKVEQVTSGRDRGAGIRVMRGETTGFAYTSDLSPAGLADAAHTAAVAASQGDAATHTVAMTAPGAHRIADHVRLPDDVPTADKVDLVRRMDATSRSAGSEIVQVSASYADSRKRVMIANSDGVMVNDDIVRVLGRVNVVADGDVGMQTGYRSFGRTAGWEVFAQIDVDELARDAARQAIVKLGARPAPSGEMTVVIKGGSGGVLFHEACGHGLEADLVAKGASVYRDRIGETVASPLVTLVDDGTLAGEWGTTAYDDEGHPTQRNVLIRDGVLVDYMWDHRRSRQEGRPHSGNGRRQSYMHLPMVRMTNTFVLNGPDRADDIISSTDHGVYVVELGGGSVDTASGDFVFGMREAYLIENGRITVPLRDGNLIGNGPQVLADIDMIADDFAMGAPGMCGKYGQGVPVGDGQPTLRVASMTIGGTAA</sequence>
<keyword evidence="3" id="KW-0378">Hydrolase</keyword>
<evidence type="ECO:0000256" key="4">
    <source>
        <dbReference type="ARBA" id="ARBA00023049"/>
    </source>
</evidence>
<feature type="domain" description="Metalloprotease TldD/E central" evidence="7">
    <location>
        <begin position="113"/>
        <end position="220"/>
    </location>
</feature>
<protein>
    <submittedName>
        <fullName evidence="8">Peptidase U62</fullName>
    </submittedName>
</protein>
<dbReference type="InterPro" id="IPR025502">
    <property type="entry name" value="TldD"/>
</dbReference>
<evidence type="ECO:0000256" key="2">
    <source>
        <dbReference type="ARBA" id="ARBA00022670"/>
    </source>
</evidence>
<dbReference type="EMBL" id="PDSL01000018">
    <property type="protein sequence ID" value="PIE34491.1"/>
    <property type="molecule type" value="Genomic_DNA"/>
</dbReference>